<protein>
    <submittedName>
        <fullName evidence="13">Tetratricopeptide repeat protein</fullName>
    </submittedName>
</protein>
<keyword evidence="4" id="KW-0493">Microtubule</keyword>
<dbReference type="InterPro" id="IPR019734">
    <property type="entry name" value="TPR_rpt"/>
</dbReference>
<dbReference type="InterPro" id="IPR036390">
    <property type="entry name" value="WH_DNA-bd_sf"/>
</dbReference>
<dbReference type="HOGENOM" id="CLU_009017_0_0_3"/>
<proteinExistence type="inferred from homology"/>
<accession>U5QQK0</accession>
<keyword evidence="3" id="KW-0963">Cytoplasm</keyword>
<evidence type="ECO:0000256" key="8">
    <source>
        <dbReference type="ARBA" id="ARBA00023175"/>
    </source>
</evidence>
<sequence>MRRKFLSRFTPSLMAAEDLEAIFVQRQKLVERFTDLIRTSALTQAKHHTLLIGPRGIGKTHFVSLVYHRLKKQEELKEALRIAWLHEEEWGVSSLLDLLIRILQALVKEYNDQELEEKIESLYESSAAEAESRARKILKDWLGQRTLLLIVENLDDVFHGLKEQGQQKLRSYLQENPFCTILATSQSLFNGISLQTSPFYGFFRIQTLKGLSLEEVRELLIRLAQQDSNRDLETFLATEVALNRIKAIHHLAGGCHRIYIIFYQFLTRESLDELSSSFLETLDELTPYYQSRMASLSMQQRKIVEFLCTQGGGVTVKEIARKCFITHQTASSQLKDLSEKGYVQSMFEGRESFYEIREPLMRLCVEIKQSRGRPIRLFVEFLKNWYSRRELEELHSKFLNSGSIEITHLQMAIEEHDSSRNTLDLLGTLSKQIHHFREQWESFEQLDESKRAYCHVIVQLAKLMPQTPTSEDLEKFAPLLPYLEETATELVRWIEDDGLIWVFSSVARYYERQEAYHMAESWYRRCLQVCQERWGQEHPSVATSLNNLALLYLYQSSYKEAEPLFIQALEMNKKLLGQQHPSVARSFNNLGLLYNLQGQYEEAELMYVRALELRQKLLDQEYPYIALVLDNLAGLYRSQGRYEKAELLYTQALELRQKLLDQEHLDIARSLNNLAILYTMQSRWLEAFESYRKSFHILEKTGNKFREIGVLSHLIDACIGAEKWKETLKYIQLLLHEHAVHNYELPDDYWSYSLAGRMTTSLRALSAVKAEFRELKEWFELWKPLIERYSELQVPGRLLASWVQYQEKQGDPRVLLALPIEQRRILEELINPRPSTAGSETVH</sequence>
<dbReference type="InterPro" id="IPR011990">
    <property type="entry name" value="TPR-like_helical_dom_sf"/>
</dbReference>
<dbReference type="PANTHER" id="PTHR45783:SF3">
    <property type="entry name" value="KINESIN LIGHT CHAIN"/>
    <property type="match status" value="1"/>
</dbReference>
<dbReference type="CDD" id="cd00090">
    <property type="entry name" value="HTH_ARSR"/>
    <property type="match status" value="1"/>
</dbReference>
<evidence type="ECO:0000256" key="10">
    <source>
        <dbReference type="PROSITE-ProRule" id="PRU00339"/>
    </source>
</evidence>
<dbReference type="SUPFAM" id="SSF48452">
    <property type="entry name" value="TPR-like"/>
    <property type="match status" value="2"/>
</dbReference>
<feature type="repeat" description="TPR" evidence="10">
    <location>
        <begin position="542"/>
        <end position="575"/>
    </location>
</feature>
<evidence type="ECO:0000256" key="4">
    <source>
        <dbReference type="ARBA" id="ARBA00022701"/>
    </source>
</evidence>
<dbReference type="RefSeq" id="WP_023175202.1">
    <property type="nucleotide sequence ID" value="NC_022600.1"/>
</dbReference>
<name>U5QQK0_GLOK1</name>
<evidence type="ECO:0000256" key="6">
    <source>
        <dbReference type="ARBA" id="ARBA00022803"/>
    </source>
</evidence>
<organism evidence="13 14">
    <name type="scientific">Gloeobacter kilaueensis (strain ATCC BAA-2537 / CCAP 1431/1 / ULC 316 / JS1)</name>
    <dbReference type="NCBI Taxonomy" id="1183438"/>
    <lineage>
        <taxon>Bacteria</taxon>
        <taxon>Bacillati</taxon>
        <taxon>Cyanobacteriota</taxon>
        <taxon>Cyanophyceae</taxon>
        <taxon>Gloeobacterales</taxon>
        <taxon>Gloeobacteraceae</taxon>
        <taxon>Gloeobacter</taxon>
    </lineage>
</organism>
<gene>
    <name evidence="13" type="ORF">GKIL_3643</name>
</gene>
<keyword evidence="8" id="KW-0505">Motor protein</keyword>
<dbReference type="SMART" id="SM00028">
    <property type="entry name" value="TPR"/>
    <property type="match status" value="5"/>
</dbReference>
<dbReference type="Gene3D" id="3.40.50.300">
    <property type="entry name" value="P-loop containing nucleotide triphosphate hydrolases"/>
    <property type="match status" value="1"/>
</dbReference>
<dbReference type="Pfam" id="PF13191">
    <property type="entry name" value="AAA_16"/>
    <property type="match status" value="1"/>
</dbReference>
<dbReference type="InterPro" id="IPR002151">
    <property type="entry name" value="Kinesin_light"/>
</dbReference>
<dbReference type="SUPFAM" id="SSF52540">
    <property type="entry name" value="P-loop containing nucleoside triphosphate hydrolases"/>
    <property type="match status" value="1"/>
</dbReference>
<dbReference type="GO" id="GO:0019894">
    <property type="term" value="F:kinesin binding"/>
    <property type="evidence" value="ECO:0007669"/>
    <property type="project" value="TreeGrafter"/>
</dbReference>
<dbReference type="Pfam" id="PF13374">
    <property type="entry name" value="TPR_10"/>
    <property type="match status" value="1"/>
</dbReference>
<dbReference type="GO" id="GO:0005871">
    <property type="term" value="C:kinesin complex"/>
    <property type="evidence" value="ECO:0007669"/>
    <property type="project" value="InterPro"/>
</dbReference>
<feature type="repeat" description="TPR" evidence="10">
    <location>
        <begin position="584"/>
        <end position="617"/>
    </location>
</feature>
<dbReference type="GO" id="GO:0005874">
    <property type="term" value="C:microtubule"/>
    <property type="evidence" value="ECO:0007669"/>
    <property type="project" value="UniProtKB-KW"/>
</dbReference>
<evidence type="ECO:0000256" key="7">
    <source>
        <dbReference type="ARBA" id="ARBA00023054"/>
    </source>
</evidence>
<evidence type="ECO:0000313" key="13">
    <source>
        <dbReference type="EMBL" id="AGY59889.1"/>
    </source>
</evidence>
<dbReference type="GO" id="GO:0007018">
    <property type="term" value="P:microtubule-based movement"/>
    <property type="evidence" value="ECO:0007669"/>
    <property type="project" value="TreeGrafter"/>
</dbReference>
<keyword evidence="14" id="KW-1185">Reference proteome</keyword>
<keyword evidence="6 10" id="KW-0802">TPR repeat</keyword>
<dbReference type="Pfam" id="PF13424">
    <property type="entry name" value="TPR_12"/>
    <property type="match status" value="2"/>
</dbReference>
<dbReference type="InterPro" id="IPR000835">
    <property type="entry name" value="HTH_MarR-typ"/>
</dbReference>
<dbReference type="PRINTS" id="PR00381">
    <property type="entry name" value="KINESINLIGHT"/>
</dbReference>
<dbReference type="KEGG" id="glj:GKIL_3643"/>
<dbReference type="OrthoDB" id="594504at2"/>
<dbReference type="InterPro" id="IPR041664">
    <property type="entry name" value="AAA_16"/>
</dbReference>
<dbReference type="AlphaFoldDB" id="U5QQK0"/>
<dbReference type="InterPro" id="IPR027417">
    <property type="entry name" value="P-loop_NTPase"/>
</dbReference>
<evidence type="ECO:0000256" key="5">
    <source>
        <dbReference type="ARBA" id="ARBA00022737"/>
    </source>
</evidence>
<keyword evidence="9" id="KW-0206">Cytoskeleton</keyword>
<evidence type="ECO:0000259" key="11">
    <source>
        <dbReference type="Pfam" id="PF12802"/>
    </source>
</evidence>
<dbReference type="InterPro" id="IPR011991">
    <property type="entry name" value="ArsR-like_HTH"/>
</dbReference>
<evidence type="ECO:0000256" key="9">
    <source>
        <dbReference type="ARBA" id="ARBA00023212"/>
    </source>
</evidence>
<dbReference type="Pfam" id="PF12802">
    <property type="entry name" value="MarR_2"/>
    <property type="match status" value="1"/>
</dbReference>
<feature type="repeat" description="TPR" evidence="10">
    <location>
        <begin position="626"/>
        <end position="659"/>
    </location>
</feature>
<keyword evidence="7" id="KW-0175">Coiled coil</keyword>
<evidence type="ECO:0000256" key="1">
    <source>
        <dbReference type="ARBA" id="ARBA00004245"/>
    </source>
</evidence>
<evidence type="ECO:0000259" key="12">
    <source>
        <dbReference type="Pfam" id="PF13191"/>
    </source>
</evidence>
<dbReference type="Gene3D" id="1.25.40.10">
    <property type="entry name" value="Tetratricopeptide repeat domain"/>
    <property type="match status" value="2"/>
</dbReference>
<dbReference type="PROSITE" id="PS50005">
    <property type="entry name" value="TPR"/>
    <property type="match status" value="3"/>
</dbReference>
<dbReference type="eggNOG" id="COG0457">
    <property type="taxonomic scope" value="Bacteria"/>
</dbReference>
<dbReference type="Gene3D" id="1.10.10.10">
    <property type="entry name" value="Winged helix-like DNA-binding domain superfamily/Winged helix DNA-binding domain"/>
    <property type="match status" value="1"/>
</dbReference>
<dbReference type="EMBL" id="CP003587">
    <property type="protein sequence ID" value="AGY59889.1"/>
    <property type="molecule type" value="Genomic_DNA"/>
</dbReference>
<dbReference type="PANTHER" id="PTHR45783">
    <property type="entry name" value="KINESIN LIGHT CHAIN"/>
    <property type="match status" value="1"/>
</dbReference>
<dbReference type="GO" id="GO:0003700">
    <property type="term" value="F:DNA-binding transcription factor activity"/>
    <property type="evidence" value="ECO:0007669"/>
    <property type="project" value="InterPro"/>
</dbReference>
<dbReference type="eggNOG" id="COG1672">
    <property type="taxonomic scope" value="Bacteria"/>
</dbReference>
<feature type="domain" description="Orc1-like AAA ATPase" evidence="12">
    <location>
        <begin position="23"/>
        <end position="171"/>
    </location>
</feature>
<dbReference type="SUPFAM" id="SSF46785">
    <property type="entry name" value="Winged helix' DNA-binding domain"/>
    <property type="match status" value="1"/>
</dbReference>
<dbReference type="GO" id="GO:0005737">
    <property type="term" value="C:cytoplasm"/>
    <property type="evidence" value="ECO:0007669"/>
    <property type="project" value="TreeGrafter"/>
</dbReference>
<comment type="similarity">
    <text evidence="2">Belongs to the kinesin light chain family.</text>
</comment>
<reference evidence="13 14" key="1">
    <citation type="journal article" date="2013" name="PLoS ONE">
        <title>Cultivation and Complete Genome Sequencing of Gloeobacter kilaueensis sp. nov., from a Lava Cave in Kilauea Caldera, Hawai'i.</title>
        <authorList>
            <person name="Saw J.H."/>
            <person name="Schatz M."/>
            <person name="Brown M.V."/>
            <person name="Kunkel D.D."/>
            <person name="Foster J.S."/>
            <person name="Shick H."/>
            <person name="Christensen S."/>
            <person name="Hou S."/>
            <person name="Wan X."/>
            <person name="Donachie S.P."/>
        </authorList>
    </citation>
    <scope>NUCLEOTIDE SEQUENCE [LARGE SCALE GENOMIC DNA]</scope>
    <source>
        <strain evidence="14">JS</strain>
    </source>
</reference>
<keyword evidence="5" id="KW-0677">Repeat</keyword>
<comment type="subcellular location">
    <subcellularLocation>
        <location evidence="1">Cytoplasm</location>
        <location evidence="1">Cytoskeleton</location>
    </subcellularLocation>
</comment>
<feature type="domain" description="HTH marR-type" evidence="11">
    <location>
        <begin position="299"/>
        <end position="344"/>
    </location>
</feature>
<evidence type="ECO:0000256" key="2">
    <source>
        <dbReference type="ARBA" id="ARBA00009622"/>
    </source>
</evidence>
<dbReference type="PATRIC" id="fig|1183438.3.peg.3579"/>
<evidence type="ECO:0000256" key="3">
    <source>
        <dbReference type="ARBA" id="ARBA00022490"/>
    </source>
</evidence>
<evidence type="ECO:0000313" key="14">
    <source>
        <dbReference type="Proteomes" id="UP000017396"/>
    </source>
</evidence>
<dbReference type="STRING" id="1183438.GKIL_3643"/>
<dbReference type="Proteomes" id="UP000017396">
    <property type="component" value="Chromosome"/>
</dbReference>
<dbReference type="InterPro" id="IPR036388">
    <property type="entry name" value="WH-like_DNA-bd_sf"/>
</dbReference>